<dbReference type="EMBL" id="JAYXHS010000001">
    <property type="protein sequence ID" value="MEC5384873.1"/>
    <property type="molecule type" value="Genomic_DNA"/>
</dbReference>
<keyword evidence="3" id="KW-1185">Reference proteome</keyword>
<accession>A0ABU6JYY2</accession>
<feature type="transmembrane region" description="Helical" evidence="1">
    <location>
        <begin position="6"/>
        <end position="26"/>
    </location>
</feature>
<name>A0ABU6JYY2_9RHOO</name>
<dbReference type="InterPro" id="IPR008621">
    <property type="entry name" value="Cbb3-typ_cyt_oxidase_comp"/>
</dbReference>
<evidence type="ECO:0000313" key="3">
    <source>
        <dbReference type="Proteomes" id="UP001331561"/>
    </source>
</evidence>
<dbReference type="CDD" id="cd01324">
    <property type="entry name" value="cbb3_Oxidase_CcoQ"/>
    <property type="match status" value="1"/>
</dbReference>
<evidence type="ECO:0000256" key="1">
    <source>
        <dbReference type="SAM" id="Phobius"/>
    </source>
</evidence>
<dbReference type="Proteomes" id="UP001331561">
    <property type="component" value="Unassembled WGS sequence"/>
</dbReference>
<keyword evidence="1" id="KW-0812">Transmembrane</keyword>
<dbReference type="Pfam" id="PF05545">
    <property type="entry name" value="FixQ"/>
    <property type="match status" value="1"/>
</dbReference>
<evidence type="ECO:0000313" key="2">
    <source>
        <dbReference type="EMBL" id="MEC5384873.1"/>
    </source>
</evidence>
<reference evidence="2 3" key="1">
    <citation type="submission" date="2024-01" db="EMBL/GenBank/DDBJ databases">
        <title>Uliginosibacterium soil sp. nov.</title>
        <authorList>
            <person name="Lv Y."/>
        </authorList>
    </citation>
    <scope>NUCLEOTIDE SEQUENCE [LARGE SCALE GENOMIC DNA]</scope>
    <source>
        <strain evidence="2 3">H3</strain>
    </source>
</reference>
<protein>
    <submittedName>
        <fullName evidence="2">Cbb3-type cytochrome c oxidase subunit 3</fullName>
    </submittedName>
</protein>
<gene>
    <name evidence="2" type="ORF">VVD49_04020</name>
</gene>
<keyword evidence="1" id="KW-1133">Transmembrane helix</keyword>
<dbReference type="RefSeq" id="WP_327597839.1">
    <property type="nucleotide sequence ID" value="NZ_JAYXHS010000001.1"/>
</dbReference>
<keyword evidence="1" id="KW-0472">Membrane</keyword>
<comment type="caution">
    <text evidence="2">The sequence shown here is derived from an EMBL/GenBank/DDBJ whole genome shotgun (WGS) entry which is preliminary data.</text>
</comment>
<organism evidence="2 3">
    <name type="scientific">Uliginosibacterium silvisoli</name>
    <dbReference type="NCBI Taxonomy" id="3114758"/>
    <lineage>
        <taxon>Bacteria</taxon>
        <taxon>Pseudomonadati</taxon>
        <taxon>Pseudomonadota</taxon>
        <taxon>Betaproteobacteria</taxon>
        <taxon>Rhodocyclales</taxon>
        <taxon>Zoogloeaceae</taxon>
        <taxon>Uliginosibacterium</taxon>
    </lineage>
</organism>
<sequence length="65" mass="7557">MDINTLRAIATLICFGLFIGIVWWAYRGKNAERFNEAAMLPFALDEFPEQRTASHVEQKREGQQR</sequence>
<proteinExistence type="predicted"/>